<dbReference type="SUPFAM" id="SSF69572">
    <property type="entry name" value="Activating enzymes of the ubiquitin-like proteins"/>
    <property type="match status" value="1"/>
</dbReference>
<dbReference type="GO" id="GO:0016779">
    <property type="term" value="F:nucleotidyltransferase activity"/>
    <property type="evidence" value="ECO:0007669"/>
    <property type="project" value="UniProtKB-KW"/>
</dbReference>
<dbReference type="InterPro" id="IPR035985">
    <property type="entry name" value="Ubiquitin-activating_enz"/>
</dbReference>
<dbReference type="PANTHER" id="PTHR10953">
    <property type="entry name" value="UBIQUITIN-ACTIVATING ENZYME E1"/>
    <property type="match status" value="1"/>
</dbReference>
<dbReference type="GO" id="GO:0004792">
    <property type="term" value="F:thiosulfate-cyanide sulfurtransferase activity"/>
    <property type="evidence" value="ECO:0007669"/>
    <property type="project" value="TreeGrafter"/>
</dbReference>
<keyword evidence="2" id="KW-0548">Nucleotidyltransferase</keyword>
<evidence type="ECO:0000313" key="3">
    <source>
        <dbReference type="Proteomes" id="UP000199021"/>
    </source>
</evidence>
<evidence type="ECO:0000259" key="1">
    <source>
        <dbReference type="PROSITE" id="PS50206"/>
    </source>
</evidence>
<dbReference type="InterPro" id="IPR000594">
    <property type="entry name" value="ThiF_NAD_FAD-bd"/>
</dbReference>
<dbReference type="InterPro" id="IPR001763">
    <property type="entry name" value="Rhodanese-like_dom"/>
</dbReference>
<dbReference type="Gene3D" id="3.40.50.720">
    <property type="entry name" value="NAD(P)-binding Rossmann-like Domain"/>
    <property type="match status" value="1"/>
</dbReference>
<dbReference type="CDD" id="cd00757">
    <property type="entry name" value="ThiF_MoeB_HesA_family"/>
    <property type="match status" value="1"/>
</dbReference>
<dbReference type="SUPFAM" id="SSF52821">
    <property type="entry name" value="Rhodanese/Cell cycle control phosphatase"/>
    <property type="match status" value="1"/>
</dbReference>
<name>A0A1H9MZJ7_9BACT</name>
<gene>
    <name evidence="2" type="ORF">SAMN05444359_13253</name>
</gene>
<dbReference type="FunCoup" id="A0A1H9MZJ7">
    <property type="interactions" value="482"/>
</dbReference>
<dbReference type="GO" id="GO:0005829">
    <property type="term" value="C:cytosol"/>
    <property type="evidence" value="ECO:0007669"/>
    <property type="project" value="TreeGrafter"/>
</dbReference>
<organism evidence="2 3">
    <name type="scientific">Neolewinella agarilytica</name>
    <dbReference type="NCBI Taxonomy" id="478744"/>
    <lineage>
        <taxon>Bacteria</taxon>
        <taxon>Pseudomonadati</taxon>
        <taxon>Bacteroidota</taxon>
        <taxon>Saprospiria</taxon>
        <taxon>Saprospirales</taxon>
        <taxon>Lewinellaceae</taxon>
        <taxon>Neolewinella</taxon>
    </lineage>
</organism>
<dbReference type="GO" id="GO:0008146">
    <property type="term" value="F:sulfotransferase activity"/>
    <property type="evidence" value="ECO:0007669"/>
    <property type="project" value="TreeGrafter"/>
</dbReference>
<dbReference type="InterPro" id="IPR036873">
    <property type="entry name" value="Rhodanese-like_dom_sf"/>
</dbReference>
<dbReference type="STRING" id="478744.SAMN05444359_13253"/>
<dbReference type="Gene3D" id="3.40.250.10">
    <property type="entry name" value="Rhodanese-like domain"/>
    <property type="match status" value="1"/>
</dbReference>
<dbReference type="InterPro" id="IPR045886">
    <property type="entry name" value="ThiF/MoeB/HesA"/>
</dbReference>
<dbReference type="AlphaFoldDB" id="A0A1H9MZJ7"/>
<dbReference type="EMBL" id="FOFB01000032">
    <property type="protein sequence ID" value="SER28835.1"/>
    <property type="molecule type" value="Genomic_DNA"/>
</dbReference>
<keyword evidence="3" id="KW-1185">Reference proteome</keyword>
<feature type="domain" description="Rhodanese" evidence="1">
    <location>
        <begin position="303"/>
        <end position="344"/>
    </location>
</feature>
<dbReference type="OrthoDB" id="9804286at2"/>
<protein>
    <submittedName>
        <fullName evidence="2">Adenylyltransferase and sulfurtransferase</fullName>
    </submittedName>
</protein>
<keyword evidence="2" id="KW-0808">Transferase</keyword>
<dbReference type="PROSITE" id="PS50206">
    <property type="entry name" value="RHODANESE_3"/>
    <property type="match status" value="1"/>
</dbReference>
<dbReference type="InParanoid" id="A0A1H9MZJ7"/>
<dbReference type="RefSeq" id="WP_090172647.1">
    <property type="nucleotide sequence ID" value="NZ_FOFB01000032.1"/>
</dbReference>
<dbReference type="Proteomes" id="UP000199021">
    <property type="component" value="Unassembled WGS sequence"/>
</dbReference>
<proteinExistence type="predicted"/>
<dbReference type="PANTHER" id="PTHR10953:SF240">
    <property type="entry name" value="SULFUR CARRIER PROTEIN THIS ADENYLYLTRANSFERASE"/>
    <property type="match status" value="1"/>
</dbReference>
<reference evidence="3" key="1">
    <citation type="submission" date="2016-10" db="EMBL/GenBank/DDBJ databases">
        <authorList>
            <person name="Varghese N."/>
            <person name="Submissions S."/>
        </authorList>
    </citation>
    <scope>NUCLEOTIDE SEQUENCE [LARGE SCALE GENOMIC DNA]</scope>
    <source>
        <strain evidence="3">DSM 24740</strain>
    </source>
</reference>
<sequence length="344" mass="37121">MSPEDKRRYARQTILPGIGTEGQQKLAASKVLIAGCGGLGGPVAAYLAGAGVGELTLVDGDSPAISNLHRQVFFSSDSEGTKAEALARHCLQLNPGTCVRAVNEYISPKNIKSLVESADLVLDCTDDAITKHLINDACVLLRTPLVYAAAQAFEGYLALFPNRQSGDVHLRDLFPRPDPALPDCATTGVLPTAVGTVALLQANAALCYLLGIGEPPIDCLLTYGALNNQQHRLRIRKTYTMPITPPWTNPRPGRADLETDNFDLSAYDAVFSMLDEQREPELPEGVIRVTKRNPFGQCLEHMDTNGRYLVYCNSGKLSLMLAAQLQKEGMQALSLRGGLVAFGR</sequence>
<evidence type="ECO:0000313" key="2">
    <source>
        <dbReference type="EMBL" id="SER28835.1"/>
    </source>
</evidence>
<accession>A0A1H9MZJ7</accession>
<dbReference type="Pfam" id="PF00899">
    <property type="entry name" value="ThiF"/>
    <property type="match status" value="1"/>
</dbReference>
<dbReference type="GO" id="GO:0008641">
    <property type="term" value="F:ubiquitin-like modifier activating enzyme activity"/>
    <property type="evidence" value="ECO:0007669"/>
    <property type="project" value="InterPro"/>
</dbReference>